<dbReference type="Proteomes" id="UP001152484">
    <property type="component" value="Unassembled WGS sequence"/>
</dbReference>
<dbReference type="AlphaFoldDB" id="A0A9P1E1R2"/>
<sequence>MENIEHFIVPDSEKVVLPEEAVALDTDDPVLVLHPRCMVQNSPAEDALLIISDSEEELPEDVNEKPAEVVGETVDPNRFKRRRDIDMHPIRRSPRLEEFLKIILPKWETMMWDVDTDQGSFFYTLSSFMV</sequence>
<gene>
    <name evidence="1" type="ORF">CEURO_LOCUS4411</name>
</gene>
<name>A0A9P1E1R2_CUSEU</name>
<evidence type="ECO:0000313" key="2">
    <source>
        <dbReference type="Proteomes" id="UP001152484"/>
    </source>
</evidence>
<proteinExistence type="predicted"/>
<organism evidence="1 2">
    <name type="scientific">Cuscuta europaea</name>
    <name type="common">European dodder</name>
    <dbReference type="NCBI Taxonomy" id="41803"/>
    <lineage>
        <taxon>Eukaryota</taxon>
        <taxon>Viridiplantae</taxon>
        <taxon>Streptophyta</taxon>
        <taxon>Embryophyta</taxon>
        <taxon>Tracheophyta</taxon>
        <taxon>Spermatophyta</taxon>
        <taxon>Magnoliopsida</taxon>
        <taxon>eudicotyledons</taxon>
        <taxon>Gunneridae</taxon>
        <taxon>Pentapetalae</taxon>
        <taxon>asterids</taxon>
        <taxon>lamiids</taxon>
        <taxon>Solanales</taxon>
        <taxon>Convolvulaceae</taxon>
        <taxon>Cuscuteae</taxon>
        <taxon>Cuscuta</taxon>
        <taxon>Cuscuta subgen. Cuscuta</taxon>
    </lineage>
</organism>
<comment type="caution">
    <text evidence="1">The sequence shown here is derived from an EMBL/GenBank/DDBJ whole genome shotgun (WGS) entry which is preliminary data.</text>
</comment>
<keyword evidence="2" id="KW-1185">Reference proteome</keyword>
<dbReference type="EMBL" id="CAMAPE010000008">
    <property type="protein sequence ID" value="CAH9072591.1"/>
    <property type="molecule type" value="Genomic_DNA"/>
</dbReference>
<accession>A0A9P1E1R2</accession>
<dbReference type="OrthoDB" id="10363486at2759"/>
<reference evidence="1" key="1">
    <citation type="submission" date="2022-07" db="EMBL/GenBank/DDBJ databases">
        <authorList>
            <person name="Macas J."/>
            <person name="Novak P."/>
            <person name="Neumann P."/>
        </authorList>
    </citation>
    <scope>NUCLEOTIDE SEQUENCE</scope>
</reference>
<evidence type="ECO:0000313" key="1">
    <source>
        <dbReference type="EMBL" id="CAH9072591.1"/>
    </source>
</evidence>
<protein>
    <submittedName>
        <fullName evidence="1">Uncharacterized protein</fullName>
    </submittedName>
</protein>